<evidence type="ECO:0000256" key="3">
    <source>
        <dbReference type="ARBA" id="ARBA00022481"/>
    </source>
</evidence>
<dbReference type="Proteomes" id="UP000190667">
    <property type="component" value="Unassembled WGS sequence"/>
</dbReference>
<organism evidence="15 16">
    <name type="scientific">Izhakiella australiensis</name>
    <dbReference type="NCBI Taxonomy" id="1926881"/>
    <lineage>
        <taxon>Bacteria</taxon>
        <taxon>Pseudomonadati</taxon>
        <taxon>Pseudomonadota</taxon>
        <taxon>Gammaproteobacteria</taxon>
        <taxon>Enterobacterales</taxon>
        <taxon>Erwiniaceae</taxon>
        <taxon>Izhakiella</taxon>
    </lineage>
</organism>
<comment type="subcellular location">
    <subcellularLocation>
        <location evidence="1">Cell inner membrane</location>
        <topology evidence="1">Multi-pass membrane protein</topology>
    </subcellularLocation>
</comment>
<feature type="domain" description="HAMP" evidence="14">
    <location>
        <begin position="218"/>
        <end position="270"/>
    </location>
</feature>
<sequence length="559" mass="59760">MFKNTKIITGITVVLFISGLLWFSIAGLYYTAVDNDRTNFLNNEQLSEQQQQLSDSFQSLVVTRVAVTRAAIRFLKNQNNPATASQSGLDDLLQKANTSLEQSDRNFQKYLDITKNSERDAPGEEQIHQTYSAMFEVLKSSIAFLRQGNYAAYGNLDAQKAQDDLAATYNSWRVKNNQLQQAASEENLKNFNQMIWTLSAIALVLVVLIMIIYTGIRQILFVPLKQITGHIKAITGGDLTCPVQEGGRSEMGHLLSMLKSMQNSLITTVSAVRESADAIYSGAGEISAGGNDLSSRTEEQAASLEQTAASMEQLSATVKLNSDNAQQAAELARAASVTAESGGSVVSSVVTTMQEISDSSQQISQITAVIDEIAFQTNILALNAAVEAARAGEQGRGFAVVAGEVRSLAGRSATAAKEIKNLIDKSVSRVGTGSQQVSDAGDAMKEIVAAVNRVTSIMDDIATASGEQRRGIEQVSLAVSQMDSVTQQNAALVEESAGAASTLESQAGQLRQAVSVFRIEPGSAALPVSRVPENNKLSPVVALAPVPVVGHSTQNWEAF</sequence>
<dbReference type="STRING" id="1926881.BTJ39_21465"/>
<name>A0A1S8YBP1_9GAMM</name>
<evidence type="ECO:0000256" key="8">
    <source>
        <dbReference type="ARBA" id="ARBA00023136"/>
    </source>
</evidence>
<dbReference type="InterPro" id="IPR051310">
    <property type="entry name" value="MCP_chemotaxis"/>
</dbReference>
<evidence type="ECO:0000256" key="9">
    <source>
        <dbReference type="ARBA" id="ARBA00023224"/>
    </source>
</evidence>
<feature type="transmembrane region" description="Helical" evidence="12">
    <location>
        <begin position="7"/>
        <end position="30"/>
    </location>
</feature>
<keyword evidence="4" id="KW-0145">Chemotaxis</keyword>
<dbReference type="Pfam" id="PF00015">
    <property type="entry name" value="MCPsignal"/>
    <property type="match status" value="1"/>
</dbReference>
<evidence type="ECO:0000256" key="10">
    <source>
        <dbReference type="ARBA" id="ARBA00029447"/>
    </source>
</evidence>
<protein>
    <submittedName>
        <fullName evidence="15">Methyl-accepting chemotaxis protein II</fullName>
    </submittedName>
</protein>
<keyword evidence="5" id="KW-0997">Cell inner membrane</keyword>
<evidence type="ECO:0000256" key="12">
    <source>
        <dbReference type="SAM" id="Phobius"/>
    </source>
</evidence>
<dbReference type="SMART" id="SM00283">
    <property type="entry name" value="MA"/>
    <property type="match status" value="1"/>
</dbReference>
<dbReference type="SUPFAM" id="SSF58104">
    <property type="entry name" value="Methyl-accepting chemotaxis protein (MCP) signaling domain"/>
    <property type="match status" value="1"/>
</dbReference>
<keyword evidence="2" id="KW-1003">Cell membrane</keyword>
<dbReference type="Gene3D" id="1.10.287.950">
    <property type="entry name" value="Methyl-accepting chemotaxis protein"/>
    <property type="match status" value="1"/>
</dbReference>
<dbReference type="FunFam" id="1.10.287.950:FF:000001">
    <property type="entry name" value="Methyl-accepting chemotaxis sensory transducer"/>
    <property type="match status" value="1"/>
</dbReference>
<dbReference type="GO" id="GO:0007165">
    <property type="term" value="P:signal transduction"/>
    <property type="evidence" value="ECO:0007669"/>
    <property type="project" value="UniProtKB-KW"/>
</dbReference>
<evidence type="ECO:0000256" key="5">
    <source>
        <dbReference type="ARBA" id="ARBA00022519"/>
    </source>
</evidence>
<gene>
    <name evidence="15" type="ORF">BTJ39_21465</name>
</gene>
<accession>A0A1S8YBP1</accession>
<evidence type="ECO:0000256" key="4">
    <source>
        <dbReference type="ARBA" id="ARBA00022500"/>
    </source>
</evidence>
<keyword evidence="7 12" id="KW-1133">Transmembrane helix</keyword>
<dbReference type="Gene3D" id="1.20.120.30">
    <property type="entry name" value="Aspartate receptor, ligand-binding domain"/>
    <property type="match status" value="1"/>
</dbReference>
<dbReference type="SMART" id="SM00319">
    <property type="entry name" value="TarH"/>
    <property type="match status" value="1"/>
</dbReference>
<dbReference type="PANTHER" id="PTHR43531">
    <property type="entry name" value="PROTEIN ICFG"/>
    <property type="match status" value="1"/>
</dbReference>
<evidence type="ECO:0000256" key="7">
    <source>
        <dbReference type="ARBA" id="ARBA00022989"/>
    </source>
</evidence>
<evidence type="ECO:0000259" key="13">
    <source>
        <dbReference type="PROSITE" id="PS50111"/>
    </source>
</evidence>
<dbReference type="CDD" id="cd11386">
    <property type="entry name" value="MCP_signal"/>
    <property type="match status" value="1"/>
</dbReference>
<keyword evidence="8 12" id="KW-0472">Membrane</keyword>
<feature type="domain" description="Methyl-accepting transducer" evidence="13">
    <location>
        <begin position="275"/>
        <end position="504"/>
    </location>
</feature>
<evidence type="ECO:0000256" key="6">
    <source>
        <dbReference type="ARBA" id="ARBA00022692"/>
    </source>
</evidence>
<dbReference type="GO" id="GO:0006935">
    <property type="term" value="P:chemotaxis"/>
    <property type="evidence" value="ECO:0007669"/>
    <property type="project" value="UniProtKB-KW"/>
</dbReference>
<dbReference type="Pfam" id="PF00672">
    <property type="entry name" value="HAMP"/>
    <property type="match status" value="1"/>
</dbReference>
<reference evidence="15 16" key="1">
    <citation type="submission" date="2016-12" db="EMBL/GenBank/DDBJ databases">
        <title>Izhakiella australiana sp. nov. of genus Izhakiella isolated from Australian desert.</title>
        <authorList>
            <person name="Ji M."/>
        </authorList>
    </citation>
    <scope>NUCLEOTIDE SEQUENCE [LARGE SCALE GENOMIC DNA]</scope>
    <source>
        <strain evidence="15 16">D4N98</strain>
    </source>
</reference>
<dbReference type="InterPro" id="IPR004090">
    <property type="entry name" value="Chemotax_Me-accpt_rcpt"/>
</dbReference>
<evidence type="ECO:0000256" key="11">
    <source>
        <dbReference type="PROSITE-ProRule" id="PRU00284"/>
    </source>
</evidence>
<comment type="similarity">
    <text evidence="10">Belongs to the methyl-accepting chemotaxis (MCP) protein family.</text>
</comment>
<evidence type="ECO:0000313" key="16">
    <source>
        <dbReference type="Proteomes" id="UP000190667"/>
    </source>
</evidence>
<dbReference type="SMART" id="SM00304">
    <property type="entry name" value="HAMP"/>
    <property type="match status" value="1"/>
</dbReference>
<dbReference type="RefSeq" id="WP_078004765.1">
    <property type="nucleotide sequence ID" value="NZ_MRUL01000024.1"/>
</dbReference>
<dbReference type="InterPro" id="IPR003122">
    <property type="entry name" value="Tar_rcpt_lig-bd"/>
</dbReference>
<keyword evidence="9 11" id="KW-0807">Transducer</keyword>
<dbReference type="PRINTS" id="PR00260">
    <property type="entry name" value="CHEMTRNSDUCR"/>
</dbReference>
<dbReference type="PANTHER" id="PTHR43531:SF16">
    <property type="entry name" value="METHYL-ACCEPTING CHEMOTAXIS PROTEIN II"/>
    <property type="match status" value="1"/>
</dbReference>
<keyword evidence="3" id="KW-0488">Methylation</keyword>
<dbReference type="InterPro" id="IPR003660">
    <property type="entry name" value="HAMP_dom"/>
</dbReference>
<keyword evidence="16" id="KW-1185">Reference proteome</keyword>
<evidence type="ECO:0000313" key="15">
    <source>
        <dbReference type="EMBL" id="OON36539.1"/>
    </source>
</evidence>
<feature type="transmembrane region" description="Helical" evidence="12">
    <location>
        <begin position="194"/>
        <end position="216"/>
    </location>
</feature>
<keyword evidence="6 12" id="KW-0812">Transmembrane</keyword>
<dbReference type="AlphaFoldDB" id="A0A1S8YBP1"/>
<evidence type="ECO:0000256" key="1">
    <source>
        <dbReference type="ARBA" id="ARBA00004429"/>
    </source>
</evidence>
<dbReference type="InterPro" id="IPR035440">
    <property type="entry name" value="4HB_MCP_dom_sf"/>
</dbReference>
<dbReference type="SUPFAM" id="SSF47170">
    <property type="entry name" value="Aspartate receptor, ligand-binding domain"/>
    <property type="match status" value="1"/>
</dbReference>
<evidence type="ECO:0000256" key="2">
    <source>
        <dbReference type="ARBA" id="ARBA00022475"/>
    </source>
</evidence>
<dbReference type="OrthoDB" id="9765776at2"/>
<dbReference type="InterPro" id="IPR004089">
    <property type="entry name" value="MCPsignal_dom"/>
</dbReference>
<proteinExistence type="inferred from homology"/>
<dbReference type="EMBL" id="MRUL01000024">
    <property type="protein sequence ID" value="OON36539.1"/>
    <property type="molecule type" value="Genomic_DNA"/>
</dbReference>
<dbReference type="Pfam" id="PF02203">
    <property type="entry name" value="TarH"/>
    <property type="match status" value="1"/>
</dbReference>
<dbReference type="PROSITE" id="PS50111">
    <property type="entry name" value="CHEMOTAXIS_TRANSDUC_2"/>
    <property type="match status" value="1"/>
</dbReference>
<comment type="caution">
    <text evidence="15">The sequence shown here is derived from an EMBL/GenBank/DDBJ whole genome shotgun (WGS) entry which is preliminary data.</text>
</comment>
<dbReference type="CDD" id="cd19407">
    <property type="entry name" value="Tar_Tsr_sensor"/>
    <property type="match status" value="1"/>
</dbReference>
<dbReference type="GO" id="GO:0004888">
    <property type="term" value="F:transmembrane signaling receptor activity"/>
    <property type="evidence" value="ECO:0007669"/>
    <property type="project" value="InterPro"/>
</dbReference>
<evidence type="ECO:0000259" key="14">
    <source>
        <dbReference type="PROSITE" id="PS50885"/>
    </source>
</evidence>
<dbReference type="CDD" id="cd06225">
    <property type="entry name" value="HAMP"/>
    <property type="match status" value="1"/>
</dbReference>
<dbReference type="GO" id="GO:0005886">
    <property type="term" value="C:plasma membrane"/>
    <property type="evidence" value="ECO:0007669"/>
    <property type="project" value="UniProtKB-SubCell"/>
</dbReference>
<dbReference type="PROSITE" id="PS50885">
    <property type="entry name" value="HAMP"/>
    <property type="match status" value="1"/>
</dbReference>